<name>A0A150WZZ0_ROSEK</name>
<reference evidence="1" key="1">
    <citation type="submission" date="2016-01" db="EMBL/GenBank/DDBJ databases">
        <title>Genome sequencing of Roseivirga ehrenbergii KMM 6017.</title>
        <authorList>
            <person name="Selvaratnam C."/>
            <person name="Thevarajoo S."/>
            <person name="Goh K.M."/>
            <person name="Ee R."/>
            <person name="Chan K.-G."/>
            <person name="Chong C.S."/>
        </authorList>
    </citation>
    <scope>NUCLEOTIDE SEQUENCE [LARGE SCALE GENOMIC DNA]</scope>
    <source>
        <strain evidence="1">KMM 6017</strain>
    </source>
</reference>
<protein>
    <recommendedName>
        <fullName evidence="3">Lipoprotein</fullName>
    </recommendedName>
</protein>
<gene>
    <name evidence="1" type="ORF">MB14_08195</name>
</gene>
<proteinExistence type="predicted"/>
<sequence>MIGKRIYLLAIISLISCKPEPVVLKKINALELAVYPFDVLTPLDSTSILALAENDNLTGWSDLESLLMDDYPDGDWESLLDQRKQAFTKKFIDQREFYEFPFEAGAAKYSFILINFQGDFDEDDKDITVYSKPQKNDNELIVIAEYTNLMGITEFTKITECTFLEGGNIITQTFTKNCSDVLSEDDKTTCFSDTLKVTYRTNRNGELKEIKRHQIKSSYEL</sequence>
<accession>A0A150WZZ0</accession>
<evidence type="ECO:0000313" key="1">
    <source>
        <dbReference type="EMBL" id="KYG72027.1"/>
    </source>
</evidence>
<dbReference type="AlphaFoldDB" id="A0A150WZZ0"/>
<dbReference type="RefSeq" id="WP_062592907.1">
    <property type="nucleotide sequence ID" value="NZ_LQZQ01000049.1"/>
</dbReference>
<dbReference type="EMBL" id="LQZQ01000049">
    <property type="protein sequence ID" value="KYG72027.1"/>
    <property type="molecule type" value="Genomic_DNA"/>
</dbReference>
<dbReference type="Proteomes" id="UP000075583">
    <property type="component" value="Unassembled WGS sequence"/>
</dbReference>
<dbReference type="PROSITE" id="PS51257">
    <property type="entry name" value="PROKAR_LIPOPROTEIN"/>
    <property type="match status" value="1"/>
</dbReference>
<evidence type="ECO:0008006" key="3">
    <source>
        <dbReference type="Google" id="ProtNLM"/>
    </source>
</evidence>
<evidence type="ECO:0000313" key="2">
    <source>
        <dbReference type="Proteomes" id="UP000075583"/>
    </source>
</evidence>
<comment type="caution">
    <text evidence="1">The sequence shown here is derived from an EMBL/GenBank/DDBJ whole genome shotgun (WGS) entry which is preliminary data.</text>
</comment>
<keyword evidence="2" id="KW-1185">Reference proteome</keyword>
<organism evidence="1 2">
    <name type="scientific">Roseivirga ehrenbergii (strain DSM 102268 / JCM 13514 / KCTC 12282 / NCIMB 14502 / KMM 6017)</name>
    <dbReference type="NCBI Taxonomy" id="279360"/>
    <lineage>
        <taxon>Bacteria</taxon>
        <taxon>Pseudomonadati</taxon>
        <taxon>Bacteroidota</taxon>
        <taxon>Cytophagia</taxon>
        <taxon>Cytophagales</taxon>
        <taxon>Roseivirgaceae</taxon>
        <taxon>Roseivirga</taxon>
    </lineage>
</organism>